<name>A0A8H2VKE7_9HELO</name>
<dbReference type="InterPro" id="IPR012340">
    <property type="entry name" value="NA-bd_OB-fold"/>
</dbReference>
<protein>
    <submittedName>
        <fullName evidence="3">F508a358-488b-4ca6-9146-1819018c094a</fullName>
    </submittedName>
</protein>
<keyword evidence="4" id="KW-1185">Reference proteome</keyword>
<evidence type="ECO:0000313" key="4">
    <source>
        <dbReference type="Proteomes" id="UP000624404"/>
    </source>
</evidence>
<dbReference type="GO" id="GO:0003677">
    <property type="term" value="F:DNA binding"/>
    <property type="evidence" value="ECO:0007669"/>
    <property type="project" value="InterPro"/>
</dbReference>
<dbReference type="EMBL" id="CAJHIA010000001">
    <property type="protein sequence ID" value="CAD6438941.1"/>
    <property type="molecule type" value="Genomic_DNA"/>
</dbReference>
<sequence length="300" mass="33983">MGAGVNGQAERFRLVVSDIQNFVQCMLATQANHVIHDGKLTKGCFIRLKNYQANEVKGKRILIILDVDVIESLGTMEKIGEPTAVKVEEDVKPHNTTIGGGGFYGTKPQPQQPAAQDRAPHPAMVRPTPRLTPPYILLSHYHRTLINGQSKQELRVNRISEHGTNKTVKASSLASIFWMRVARLRQRASTSSATLYMSFSRKATSIILRVLVEFKLRRSNFPISIMTTSSCSNEIPWWRKPKTKIMSLKYDTTFPTLEIYKQSKKTAQLISSLCSRKLEKPQKLRQRRLINHTAERVDIS</sequence>
<dbReference type="Pfam" id="PF04057">
    <property type="entry name" value="Rep-A_N"/>
    <property type="match status" value="1"/>
</dbReference>
<feature type="domain" description="Replication factor-A protein 1 N-terminal" evidence="2">
    <location>
        <begin position="7"/>
        <end position="71"/>
    </location>
</feature>
<dbReference type="SUPFAM" id="SSF50249">
    <property type="entry name" value="Nucleic acid-binding proteins"/>
    <property type="match status" value="1"/>
</dbReference>
<dbReference type="GO" id="GO:0006260">
    <property type="term" value="P:DNA replication"/>
    <property type="evidence" value="ECO:0007669"/>
    <property type="project" value="InterPro"/>
</dbReference>
<dbReference type="CDD" id="cd04477">
    <property type="entry name" value="RPA1N"/>
    <property type="match status" value="1"/>
</dbReference>
<evidence type="ECO:0000259" key="2">
    <source>
        <dbReference type="Pfam" id="PF04057"/>
    </source>
</evidence>
<organism evidence="3 4">
    <name type="scientific">Sclerotinia trifoliorum</name>
    <dbReference type="NCBI Taxonomy" id="28548"/>
    <lineage>
        <taxon>Eukaryota</taxon>
        <taxon>Fungi</taxon>
        <taxon>Dikarya</taxon>
        <taxon>Ascomycota</taxon>
        <taxon>Pezizomycotina</taxon>
        <taxon>Leotiomycetes</taxon>
        <taxon>Helotiales</taxon>
        <taxon>Sclerotiniaceae</taxon>
        <taxon>Sclerotinia</taxon>
    </lineage>
</organism>
<accession>A0A8H2VKE7</accession>
<dbReference type="AlphaFoldDB" id="A0A8H2VKE7"/>
<dbReference type="FunFam" id="2.40.50.140:FF:000117">
    <property type="entry name" value="Replication protein A subunit"/>
    <property type="match status" value="1"/>
</dbReference>
<dbReference type="OrthoDB" id="1751331at2759"/>
<feature type="region of interest" description="Disordered" evidence="1">
    <location>
        <begin position="96"/>
        <end position="122"/>
    </location>
</feature>
<reference evidence="3" key="1">
    <citation type="submission" date="2020-10" db="EMBL/GenBank/DDBJ databases">
        <authorList>
            <person name="Kusch S."/>
        </authorList>
    </citation>
    <scope>NUCLEOTIDE SEQUENCE</scope>
    <source>
        <strain evidence="3">SwB9</strain>
    </source>
</reference>
<proteinExistence type="predicted"/>
<dbReference type="GO" id="GO:0005634">
    <property type="term" value="C:nucleus"/>
    <property type="evidence" value="ECO:0007669"/>
    <property type="project" value="InterPro"/>
</dbReference>
<dbReference type="InterPro" id="IPR007199">
    <property type="entry name" value="Rep_factor-A_N"/>
</dbReference>
<evidence type="ECO:0000256" key="1">
    <source>
        <dbReference type="SAM" id="MobiDB-lite"/>
    </source>
</evidence>
<feature type="compositionally biased region" description="Low complexity" evidence="1">
    <location>
        <begin position="108"/>
        <end position="122"/>
    </location>
</feature>
<dbReference type="Gene3D" id="2.40.50.140">
    <property type="entry name" value="Nucleic acid-binding proteins"/>
    <property type="match status" value="1"/>
</dbReference>
<evidence type="ECO:0000313" key="3">
    <source>
        <dbReference type="EMBL" id="CAD6438941.1"/>
    </source>
</evidence>
<gene>
    <name evidence="3" type="ORF">SCLTRI_LOCUS22</name>
</gene>
<dbReference type="Proteomes" id="UP000624404">
    <property type="component" value="Unassembled WGS sequence"/>
</dbReference>
<comment type="caution">
    <text evidence="3">The sequence shown here is derived from an EMBL/GenBank/DDBJ whole genome shotgun (WGS) entry which is preliminary data.</text>
</comment>